<dbReference type="Proteomes" id="UP000177583">
    <property type="component" value="Unassembled WGS sequence"/>
</dbReference>
<proteinExistence type="inferred from homology"/>
<evidence type="ECO:0000256" key="5">
    <source>
        <dbReference type="ARBA" id="ARBA00023134"/>
    </source>
</evidence>
<dbReference type="PROSITE" id="PS51705">
    <property type="entry name" value="G_HFLX"/>
    <property type="match status" value="1"/>
</dbReference>
<dbReference type="NCBIfam" id="TIGR03156">
    <property type="entry name" value="GTP_HflX"/>
    <property type="match status" value="1"/>
</dbReference>
<dbReference type="Gene3D" id="6.10.250.2860">
    <property type="match status" value="1"/>
</dbReference>
<dbReference type="PANTHER" id="PTHR10229">
    <property type="entry name" value="GTP-BINDING PROTEIN HFLX"/>
    <property type="match status" value="1"/>
</dbReference>
<comment type="subcellular location">
    <subcellularLocation>
        <location evidence="6">Cytoplasm</location>
    </subcellularLocation>
    <text evidence="6">May associate with membranes.</text>
</comment>
<dbReference type="InterPro" id="IPR027417">
    <property type="entry name" value="P-loop_NTPase"/>
</dbReference>
<dbReference type="Pfam" id="PF16360">
    <property type="entry name" value="GTP-bdg_M"/>
    <property type="match status" value="1"/>
</dbReference>
<comment type="similarity">
    <text evidence="6">Belongs to the TRAFAC class OBG-HflX-like GTPase superfamily. HflX GTPase family.</text>
</comment>
<evidence type="ECO:0000256" key="6">
    <source>
        <dbReference type="HAMAP-Rule" id="MF_00900"/>
    </source>
</evidence>
<feature type="binding site" evidence="8">
    <location>
        <position position="230"/>
    </location>
    <ligand>
        <name>Mg(2+)</name>
        <dbReference type="ChEBI" id="CHEBI:18420"/>
    </ligand>
</feature>
<keyword evidence="3 6" id="KW-0547">Nucleotide-binding</keyword>
<evidence type="ECO:0000259" key="9">
    <source>
        <dbReference type="PROSITE" id="PS51705"/>
    </source>
</evidence>
<comment type="subunit">
    <text evidence="6">Monomer. Associates with the 50S ribosomal subunit.</text>
</comment>
<dbReference type="InterPro" id="IPR042108">
    <property type="entry name" value="GTPase_HflX_N_sf"/>
</dbReference>
<dbReference type="Pfam" id="PF01926">
    <property type="entry name" value="MMR_HSR1"/>
    <property type="match status" value="1"/>
</dbReference>
<evidence type="ECO:0000256" key="8">
    <source>
        <dbReference type="PIRSR" id="PIRSR006809-2"/>
    </source>
</evidence>
<dbReference type="SUPFAM" id="SSF52540">
    <property type="entry name" value="P-loop containing nucleoside triphosphate hydrolases"/>
    <property type="match status" value="1"/>
</dbReference>
<dbReference type="PRINTS" id="PR00326">
    <property type="entry name" value="GTP1OBG"/>
</dbReference>
<sequence length="421" mass="47798">MNEPKRKALLLSVHLKSKDLWSAEQSLLELEALARTLEIEVVAKEMQSRDSPDPRTFVGQGKLEEVKQIIAEQKIDLVIFDHDLSPNQGKHLERALEMMVLDRTQLILEIFFDHAKTPEAKAQVEVAQLEYMLPRLVGMWAHLDREKGGIGASRGTGEKQINIDRTLIRNRITKLEKILAQAQKDRGVQGKQRQNCFQVALTGYTNAGKTTLMHQVSELEEVGEDKLFATLESRTRKLPGFSHPELLLTDTVGFIQNLPHGLVASFRSTLSVVRDADLLLHVADASNPNLEQHLETTFKVLEEIGADQVPQLLVFNKADLVEDPSRLVWLKSRYPGCLTVSSFSKEDLAGLLERVKEHFAKNYISQEVLIPYAFSKWVNRYFELTEVLSQSFEEEGVRLSYKTTYGNQQILDALIRQKEVS</sequence>
<name>A0A1F6H2S7_9PROT</name>
<keyword evidence="1 6" id="KW-0963">Cytoplasm</keyword>
<dbReference type="CDD" id="cd01878">
    <property type="entry name" value="HflX"/>
    <property type="match status" value="1"/>
</dbReference>
<reference evidence="10 11" key="1">
    <citation type="journal article" date="2016" name="Nat. Commun.">
        <title>Thousands of microbial genomes shed light on interconnected biogeochemical processes in an aquifer system.</title>
        <authorList>
            <person name="Anantharaman K."/>
            <person name="Brown C.T."/>
            <person name="Hug L.A."/>
            <person name="Sharon I."/>
            <person name="Castelle C.J."/>
            <person name="Probst A.J."/>
            <person name="Thomas B.C."/>
            <person name="Singh A."/>
            <person name="Wilkins M.J."/>
            <person name="Karaoz U."/>
            <person name="Brodie E.L."/>
            <person name="Williams K.H."/>
            <person name="Hubbard S.S."/>
            <person name="Banfield J.F."/>
        </authorList>
    </citation>
    <scope>NUCLEOTIDE SEQUENCE [LARGE SCALE GENOMIC DNA]</scope>
</reference>
<dbReference type="PANTHER" id="PTHR10229:SF0">
    <property type="entry name" value="GTP-BINDING PROTEIN 6-RELATED"/>
    <property type="match status" value="1"/>
</dbReference>
<keyword evidence="4 8" id="KW-0460">Magnesium</keyword>
<dbReference type="GO" id="GO:0003924">
    <property type="term" value="F:GTPase activity"/>
    <property type="evidence" value="ECO:0007669"/>
    <property type="project" value="UniProtKB-UniRule"/>
</dbReference>
<dbReference type="AlphaFoldDB" id="A0A1F6H2S7"/>
<comment type="function">
    <text evidence="6">GTPase that associates with the 50S ribosomal subunit and may have a role during protein synthesis or ribosome biogenesis.</text>
</comment>
<dbReference type="InterPro" id="IPR030394">
    <property type="entry name" value="G_HFLX_dom"/>
</dbReference>
<evidence type="ECO:0000256" key="3">
    <source>
        <dbReference type="ARBA" id="ARBA00022741"/>
    </source>
</evidence>
<dbReference type="FunFam" id="3.40.50.11060:FF:000001">
    <property type="entry name" value="GTPase HflX"/>
    <property type="match status" value="1"/>
</dbReference>
<feature type="binding site" evidence="8">
    <location>
        <position position="210"/>
    </location>
    <ligand>
        <name>Mg(2+)</name>
        <dbReference type="ChEBI" id="CHEBI:18420"/>
    </ligand>
</feature>
<dbReference type="GO" id="GO:0043022">
    <property type="term" value="F:ribosome binding"/>
    <property type="evidence" value="ECO:0007669"/>
    <property type="project" value="TreeGrafter"/>
</dbReference>
<feature type="domain" description="Hflx-type G" evidence="9">
    <location>
        <begin position="197"/>
        <end position="363"/>
    </location>
</feature>
<dbReference type="EMBL" id="MFNF01000001">
    <property type="protein sequence ID" value="OGH04679.1"/>
    <property type="molecule type" value="Genomic_DNA"/>
</dbReference>
<protein>
    <recommendedName>
        <fullName evidence="6">GTPase HflX</fullName>
    </recommendedName>
    <alternativeName>
        <fullName evidence="6">GTP-binding protein HflX</fullName>
    </alternativeName>
</protein>
<dbReference type="InterPro" id="IPR025121">
    <property type="entry name" value="GTPase_HflX_N"/>
</dbReference>
<dbReference type="GO" id="GO:0005525">
    <property type="term" value="F:GTP binding"/>
    <property type="evidence" value="ECO:0007669"/>
    <property type="project" value="UniProtKB-UniRule"/>
</dbReference>
<accession>A0A1F6H2S7</accession>
<evidence type="ECO:0000256" key="2">
    <source>
        <dbReference type="ARBA" id="ARBA00022723"/>
    </source>
</evidence>
<dbReference type="PIRSF" id="PIRSF006809">
    <property type="entry name" value="GTP-binding_hflX_prd"/>
    <property type="match status" value="1"/>
</dbReference>
<feature type="binding site" evidence="7">
    <location>
        <begin position="203"/>
        <end position="210"/>
    </location>
    <ligand>
        <name>GTP</name>
        <dbReference type="ChEBI" id="CHEBI:37565"/>
    </ligand>
</feature>
<evidence type="ECO:0000256" key="7">
    <source>
        <dbReference type="PIRSR" id="PIRSR006809-1"/>
    </source>
</evidence>
<organism evidence="10 11">
    <name type="scientific">Candidatus Lambdaproteobacteria bacterium RIFOXYD2_FULL_56_26</name>
    <dbReference type="NCBI Taxonomy" id="1817773"/>
    <lineage>
        <taxon>Bacteria</taxon>
        <taxon>Pseudomonadati</taxon>
        <taxon>Pseudomonadota</taxon>
        <taxon>Candidatus Lambdaproteobacteria</taxon>
    </lineage>
</organism>
<evidence type="ECO:0000256" key="1">
    <source>
        <dbReference type="ARBA" id="ARBA00022490"/>
    </source>
</evidence>
<keyword evidence="5 6" id="KW-0342">GTP-binding</keyword>
<dbReference type="InterPro" id="IPR006073">
    <property type="entry name" value="GTP-bd"/>
</dbReference>
<dbReference type="InterPro" id="IPR016496">
    <property type="entry name" value="GTPase_HflX"/>
</dbReference>
<dbReference type="InterPro" id="IPR032305">
    <property type="entry name" value="GTP-bd_M"/>
</dbReference>
<gene>
    <name evidence="6" type="primary">hflX</name>
    <name evidence="10" type="ORF">A2557_06725</name>
</gene>
<dbReference type="GO" id="GO:0046872">
    <property type="term" value="F:metal ion binding"/>
    <property type="evidence" value="ECO:0007669"/>
    <property type="project" value="UniProtKB-KW"/>
</dbReference>
<dbReference type="Gene3D" id="3.40.50.11060">
    <property type="entry name" value="GTPase HflX, N-terminal domain"/>
    <property type="match status" value="1"/>
</dbReference>
<dbReference type="Pfam" id="PF13167">
    <property type="entry name" value="GTP-bdg_N"/>
    <property type="match status" value="1"/>
</dbReference>
<comment type="caution">
    <text evidence="10">The sequence shown here is derived from an EMBL/GenBank/DDBJ whole genome shotgun (WGS) entry which is preliminary data.</text>
</comment>
<feature type="binding site" evidence="7">
    <location>
        <begin position="250"/>
        <end position="253"/>
    </location>
    <ligand>
        <name>GTP</name>
        <dbReference type="ChEBI" id="CHEBI:37565"/>
    </ligand>
</feature>
<dbReference type="Gene3D" id="3.40.50.300">
    <property type="entry name" value="P-loop containing nucleotide triphosphate hydrolases"/>
    <property type="match status" value="1"/>
</dbReference>
<evidence type="ECO:0000313" key="10">
    <source>
        <dbReference type="EMBL" id="OGH04679.1"/>
    </source>
</evidence>
<feature type="binding site" evidence="7">
    <location>
        <begin position="316"/>
        <end position="319"/>
    </location>
    <ligand>
        <name>GTP</name>
        <dbReference type="ChEBI" id="CHEBI:37565"/>
    </ligand>
</feature>
<evidence type="ECO:0000256" key="4">
    <source>
        <dbReference type="ARBA" id="ARBA00022842"/>
    </source>
</evidence>
<comment type="cofactor">
    <cofactor evidence="8">
        <name>Mg(2+)</name>
        <dbReference type="ChEBI" id="CHEBI:18420"/>
    </cofactor>
</comment>
<evidence type="ECO:0000313" key="11">
    <source>
        <dbReference type="Proteomes" id="UP000177583"/>
    </source>
</evidence>
<dbReference type="HAMAP" id="MF_00900">
    <property type="entry name" value="GTPase_HflX"/>
    <property type="match status" value="1"/>
</dbReference>
<keyword evidence="2 8" id="KW-0479">Metal-binding</keyword>
<dbReference type="GO" id="GO:0005737">
    <property type="term" value="C:cytoplasm"/>
    <property type="evidence" value="ECO:0007669"/>
    <property type="project" value="UniProtKB-SubCell"/>
</dbReference>